<protein>
    <recommendedName>
        <fullName evidence="9">Type II secretion system protein I</fullName>
        <shortName evidence="9">T2SS minor pseudopilin I</shortName>
    </recommendedName>
</protein>
<dbReference type="Proteomes" id="UP000546200">
    <property type="component" value="Unassembled WGS sequence"/>
</dbReference>
<evidence type="ECO:0000256" key="9">
    <source>
        <dbReference type="RuleBase" id="RU368030"/>
    </source>
</evidence>
<dbReference type="Pfam" id="PF07963">
    <property type="entry name" value="N_methyl"/>
    <property type="match status" value="1"/>
</dbReference>
<proteinExistence type="inferred from homology"/>
<dbReference type="AlphaFoldDB" id="A0A7W9BDW2"/>
<comment type="subcellular location">
    <subcellularLocation>
        <location evidence="1 9">Cell inner membrane</location>
        <topology evidence="1 9">Single-pass membrane protein</topology>
    </subcellularLocation>
</comment>
<sequence>MPDFGPSTGSADERGFTLIEIMVALAVFSLAVLTLVRLETSTMRGIAAVDGAMAANLVARGVAEEAVGDVRPPTLGTAAGQQRNGGRVWRWTRTVAPTGNTQVLRVDVAVADTTGVVRARATLIRPPAPVAPVPVATSPAPGGSS</sequence>
<comment type="subunit">
    <text evidence="9">Type II secretion is composed of four main components: the outer membrane complex, the inner membrane complex, the cytoplasmic secretion ATPase and the periplasm-spanning pseudopilus.</text>
</comment>
<evidence type="ECO:0000256" key="4">
    <source>
        <dbReference type="ARBA" id="ARBA00022481"/>
    </source>
</evidence>
<dbReference type="NCBIfam" id="TIGR02532">
    <property type="entry name" value="IV_pilin_GFxxxE"/>
    <property type="match status" value="1"/>
</dbReference>
<evidence type="ECO:0000256" key="7">
    <source>
        <dbReference type="ARBA" id="ARBA00022989"/>
    </source>
</evidence>
<keyword evidence="5 9" id="KW-0997">Cell inner membrane</keyword>
<organism evidence="11 12">
    <name type="scientific">Sphingomonas aerophila</name>
    <dbReference type="NCBI Taxonomy" id="1344948"/>
    <lineage>
        <taxon>Bacteria</taxon>
        <taxon>Pseudomonadati</taxon>
        <taxon>Pseudomonadota</taxon>
        <taxon>Alphaproteobacteria</taxon>
        <taxon>Sphingomonadales</taxon>
        <taxon>Sphingomonadaceae</taxon>
        <taxon>Sphingomonas</taxon>
    </lineage>
</organism>
<evidence type="ECO:0000256" key="2">
    <source>
        <dbReference type="ARBA" id="ARBA00008358"/>
    </source>
</evidence>
<dbReference type="EMBL" id="JACIJK010000006">
    <property type="protein sequence ID" value="MBB5715449.1"/>
    <property type="molecule type" value="Genomic_DNA"/>
</dbReference>
<dbReference type="GO" id="GO:0015628">
    <property type="term" value="P:protein secretion by the type II secretion system"/>
    <property type="evidence" value="ECO:0007669"/>
    <property type="project" value="UniProtKB-UniRule"/>
</dbReference>
<name>A0A7W9BDW2_9SPHN</name>
<dbReference type="InterPro" id="IPR012902">
    <property type="entry name" value="N_methyl_site"/>
</dbReference>
<comment type="PTM">
    <text evidence="9">Cleaved by prepilin peptidase.</text>
</comment>
<dbReference type="InterPro" id="IPR003413">
    <property type="entry name" value="T2SS_GspI_C"/>
</dbReference>
<comment type="function">
    <text evidence="9">Component of the type II secretion system required for the energy-dependent secretion of extracellular factors such as proteases and toxins from the periplasm.</text>
</comment>
<evidence type="ECO:0000256" key="3">
    <source>
        <dbReference type="ARBA" id="ARBA00022475"/>
    </source>
</evidence>
<dbReference type="GO" id="GO:0005886">
    <property type="term" value="C:plasma membrane"/>
    <property type="evidence" value="ECO:0007669"/>
    <property type="project" value="UniProtKB-SubCell"/>
</dbReference>
<keyword evidence="7 9" id="KW-1133">Transmembrane helix</keyword>
<dbReference type="PANTHER" id="PTHR38779:SF2">
    <property type="entry name" value="TYPE II SECRETION SYSTEM PROTEIN I-RELATED"/>
    <property type="match status" value="1"/>
</dbReference>
<dbReference type="SUPFAM" id="SSF54523">
    <property type="entry name" value="Pili subunits"/>
    <property type="match status" value="1"/>
</dbReference>
<dbReference type="InterPro" id="IPR010052">
    <property type="entry name" value="T2SS_protein-GspI"/>
</dbReference>
<evidence type="ECO:0000256" key="1">
    <source>
        <dbReference type="ARBA" id="ARBA00004377"/>
    </source>
</evidence>
<dbReference type="GO" id="GO:0015627">
    <property type="term" value="C:type II protein secretion system complex"/>
    <property type="evidence" value="ECO:0007669"/>
    <property type="project" value="UniProtKB-UniRule"/>
</dbReference>
<comment type="caution">
    <text evidence="11">The sequence shown here is derived from an EMBL/GenBank/DDBJ whole genome shotgun (WGS) entry which is preliminary data.</text>
</comment>
<reference evidence="11 12" key="1">
    <citation type="submission" date="2020-08" db="EMBL/GenBank/DDBJ databases">
        <title>Genomic Encyclopedia of Type Strains, Phase IV (KMG-IV): sequencing the most valuable type-strain genomes for metagenomic binning, comparative biology and taxonomic classification.</title>
        <authorList>
            <person name="Goeker M."/>
        </authorList>
    </citation>
    <scope>NUCLEOTIDE SEQUENCE [LARGE SCALE GENOMIC DNA]</scope>
    <source>
        <strain evidence="11 12">DSM 100044</strain>
    </source>
</reference>
<keyword evidence="6 9" id="KW-0812">Transmembrane</keyword>
<dbReference type="RefSeq" id="WP_343055253.1">
    <property type="nucleotide sequence ID" value="NZ_JACIJK010000006.1"/>
</dbReference>
<evidence type="ECO:0000259" key="10">
    <source>
        <dbReference type="Pfam" id="PF02501"/>
    </source>
</evidence>
<keyword evidence="3" id="KW-1003">Cell membrane</keyword>
<gene>
    <name evidence="11" type="ORF">FHS94_002295</name>
</gene>
<dbReference type="InterPro" id="IPR045584">
    <property type="entry name" value="Pilin-like"/>
</dbReference>
<evidence type="ECO:0000256" key="6">
    <source>
        <dbReference type="ARBA" id="ARBA00022692"/>
    </source>
</evidence>
<accession>A0A7W9BDW2</accession>
<keyword evidence="12" id="KW-1185">Reference proteome</keyword>
<evidence type="ECO:0000256" key="5">
    <source>
        <dbReference type="ARBA" id="ARBA00022519"/>
    </source>
</evidence>
<dbReference type="PROSITE" id="PS00409">
    <property type="entry name" value="PROKAR_NTER_METHYL"/>
    <property type="match status" value="1"/>
</dbReference>
<dbReference type="Gene3D" id="3.30.1300.30">
    <property type="entry name" value="GSPII I/J protein-like"/>
    <property type="match status" value="1"/>
</dbReference>
<dbReference type="NCBIfam" id="TIGR01707">
    <property type="entry name" value="gspI"/>
    <property type="match status" value="1"/>
</dbReference>
<dbReference type="Pfam" id="PF02501">
    <property type="entry name" value="T2SSI"/>
    <property type="match status" value="1"/>
</dbReference>
<feature type="transmembrane region" description="Helical" evidence="9">
    <location>
        <begin position="15"/>
        <end position="36"/>
    </location>
</feature>
<keyword evidence="4 9" id="KW-0488">Methylation</keyword>
<feature type="domain" description="Type II secretion system protein GspI C-terminal" evidence="10">
    <location>
        <begin position="53"/>
        <end position="114"/>
    </location>
</feature>
<comment type="similarity">
    <text evidence="2 9">Belongs to the GSP I family.</text>
</comment>
<evidence type="ECO:0000313" key="12">
    <source>
        <dbReference type="Proteomes" id="UP000546200"/>
    </source>
</evidence>
<evidence type="ECO:0000256" key="8">
    <source>
        <dbReference type="ARBA" id="ARBA00023136"/>
    </source>
</evidence>
<keyword evidence="8 9" id="KW-0472">Membrane</keyword>
<dbReference type="PANTHER" id="PTHR38779">
    <property type="entry name" value="TYPE II SECRETION SYSTEM PROTEIN I-RELATED"/>
    <property type="match status" value="1"/>
</dbReference>
<evidence type="ECO:0000313" key="11">
    <source>
        <dbReference type="EMBL" id="MBB5715449.1"/>
    </source>
</evidence>